<reference evidence="3" key="1">
    <citation type="journal article" date="2019" name="Int. J. Syst. Evol. Microbiol.">
        <title>The Global Catalogue of Microorganisms (GCM) 10K type strain sequencing project: providing services to taxonomists for standard genome sequencing and annotation.</title>
        <authorList>
            <consortium name="The Broad Institute Genomics Platform"/>
            <consortium name="The Broad Institute Genome Sequencing Center for Infectious Disease"/>
            <person name="Wu L."/>
            <person name="Ma J."/>
        </authorList>
    </citation>
    <scope>NUCLEOTIDE SEQUENCE [LARGE SCALE GENOMIC DNA]</scope>
    <source>
        <strain evidence="3">JCM 13850</strain>
    </source>
</reference>
<comment type="caution">
    <text evidence="2">The sequence shown here is derived from an EMBL/GenBank/DDBJ whole genome shotgun (WGS) entry which is preliminary data.</text>
</comment>
<dbReference type="InterPro" id="IPR007278">
    <property type="entry name" value="DUF397"/>
</dbReference>
<organism evidence="2 3">
    <name type="scientific">Actinomadura napierensis</name>
    <dbReference type="NCBI Taxonomy" id="267854"/>
    <lineage>
        <taxon>Bacteria</taxon>
        <taxon>Bacillati</taxon>
        <taxon>Actinomycetota</taxon>
        <taxon>Actinomycetes</taxon>
        <taxon>Streptosporangiales</taxon>
        <taxon>Thermomonosporaceae</taxon>
        <taxon>Actinomadura</taxon>
    </lineage>
</organism>
<keyword evidence="3" id="KW-1185">Reference proteome</keyword>
<dbReference type="Pfam" id="PF04149">
    <property type="entry name" value="DUF397"/>
    <property type="match status" value="1"/>
</dbReference>
<feature type="domain" description="DUF397" evidence="1">
    <location>
        <begin position="7"/>
        <end position="60"/>
    </location>
</feature>
<evidence type="ECO:0000313" key="2">
    <source>
        <dbReference type="EMBL" id="GAA2137531.1"/>
    </source>
</evidence>
<sequence length="63" mass="6905">MTTRYPTWRKSSYSEANGNCLEISPSASGTIGVRDSKQHGAGPILDFTAREWTAFLQAVRSKA</sequence>
<gene>
    <name evidence="2" type="ORF">GCM10009727_32840</name>
</gene>
<accession>A0ABP5L185</accession>
<dbReference type="Proteomes" id="UP001501020">
    <property type="component" value="Unassembled WGS sequence"/>
</dbReference>
<evidence type="ECO:0000259" key="1">
    <source>
        <dbReference type="Pfam" id="PF04149"/>
    </source>
</evidence>
<dbReference type="RefSeq" id="WP_344267361.1">
    <property type="nucleotide sequence ID" value="NZ_BAAAMR010000025.1"/>
</dbReference>
<name>A0ABP5L185_9ACTN</name>
<dbReference type="EMBL" id="BAAAMR010000025">
    <property type="protein sequence ID" value="GAA2137531.1"/>
    <property type="molecule type" value="Genomic_DNA"/>
</dbReference>
<proteinExistence type="predicted"/>
<evidence type="ECO:0000313" key="3">
    <source>
        <dbReference type="Proteomes" id="UP001501020"/>
    </source>
</evidence>
<protein>
    <recommendedName>
        <fullName evidence="1">DUF397 domain-containing protein</fullName>
    </recommendedName>
</protein>